<dbReference type="Pfam" id="PF09851">
    <property type="entry name" value="SHOCT"/>
    <property type="match status" value="1"/>
</dbReference>
<dbReference type="Proteomes" id="UP000199415">
    <property type="component" value="Unassembled WGS sequence"/>
</dbReference>
<gene>
    <name evidence="4" type="ORF">SAMN05216241_10529</name>
</gene>
<feature type="domain" description="SHOCT" evidence="3">
    <location>
        <begin position="88"/>
        <end position="111"/>
    </location>
</feature>
<keyword evidence="5" id="KW-1185">Reference proteome</keyword>
<reference evidence="4 5" key="1">
    <citation type="submission" date="2016-10" db="EMBL/GenBank/DDBJ databases">
        <authorList>
            <person name="de Groot N.N."/>
        </authorList>
    </citation>
    <scope>NUCLEOTIDE SEQUENCE [LARGE SCALE GENOMIC DNA]</scope>
    <source>
        <strain evidence="4 5">DSM 25584</strain>
    </source>
</reference>
<name>A0A1G7R8F8_9PROT</name>
<protein>
    <submittedName>
        <fullName evidence="4">Putative membrane protein</fullName>
    </submittedName>
</protein>
<organism evidence="4 5">
    <name type="scientific">Limimonas halophila</name>
    <dbReference type="NCBI Taxonomy" id="1082479"/>
    <lineage>
        <taxon>Bacteria</taxon>
        <taxon>Pseudomonadati</taxon>
        <taxon>Pseudomonadota</taxon>
        <taxon>Alphaproteobacteria</taxon>
        <taxon>Rhodospirillales</taxon>
        <taxon>Rhodovibrionaceae</taxon>
        <taxon>Limimonas</taxon>
    </lineage>
</organism>
<keyword evidence="1" id="KW-0472">Membrane</keyword>
<feature type="signal peptide" evidence="2">
    <location>
        <begin position="1"/>
        <end position="21"/>
    </location>
</feature>
<dbReference type="EMBL" id="FNCE01000005">
    <property type="protein sequence ID" value="SDG06935.1"/>
    <property type="molecule type" value="Genomic_DNA"/>
</dbReference>
<dbReference type="RefSeq" id="WP_218119158.1">
    <property type="nucleotide sequence ID" value="NZ_FNCE01000005.1"/>
</dbReference>
<evidence type="ECO:0000259" key="3">
    <source>
        <dbReference type="Pfam" id="PF09851"/>
    </source>
</evidence>
<dbReference type="InterPro" id="IPR018649">
    <property type="entry name" value="SHOCT"/>
</dbReference>
<keyword evidence="1" id="KW-0812">Transmembrane</keyword>
<evidence type="ECO:0000313" key="4">
    <source>
        <dbReference type="EMBL" id="SDG06935.1"/>
    </source>
</evidence>
<keyword evidence="2" id="KW-0732">Signal</keyword>
<accession>A0A1G7R8F8</accession>
<evidence type="ECO:0000313" key="5">
    <source>
        <dbReference type="Proteomes" id="UP000199415"/>
    </source>
</evidence>
<proteinExistence type="predicted"/>
<feature type="chain" id="PRO_5011637837" evidence="2">
    <location>
        <begin position="22"/>
        <end position="115"/>
    </location>
</feature>
<dbReference type="STRING" id="1082479.SAMN05216241_10529"/>
<evidence type="ECO:0000256" key="2">
    <source>
        <dbReference type="SAM" id="SignalP"/>
    </source>
</evidence>
<sequence>MRFARTMAAVAALGASAPALAVAQEGGRYYGPQHMMGPGGWGWIMGPLMMIVFLAVAVTVVVLIVRWLGGHTNHPHQPPASGRTGESPLEILEKRFARGEIDREEFEERRKMLER</sequence>
<dbReference type="AlphaFoldDB" id="A0A1G7R8F8"/>
<feature type="transmembrane region" description="Helical" evidence="1">
    <location>
        <begin position="47"/>
        <end position="68"/>
    </location>
</feature>
<keyword evidence="1" id="KW-1133">Transmembrane helix</keyword>
<evidence type="ECO:0000256" key="1">
    <source>
        <dbReference type="SAM" id="Phobius"/>
    </source>
</evidence>